<proteinExistence type="inferred from homology"/>
<dbReference type="InterPro" id="IPR002737">
    <property type="entry name" value="MEMO1_fam"/>
</dbReference>
<protein>
    <submittedName>
        <fullName evidence="2">Candidate phosphomevalonate decarboxylase COG1355, Predicted dioxygenase</fullName>
    </submittedName>
</protein>
<dbReference type="Gene3D" id="3.40.830.10">
    <property type="entry name" value="LigB-like"/>
    <property type="match status" value="1"/>
</dbReference>
<sequence length="267" mass="29155">MSTDALSRIRPAAVAGMFYPDDPQQLKSEISQYLNRASSSSSSVPKAIIVPHAGYIFSAPVAANAYHLLTPEIQKIKQVILLGPSHHLAFDGIATPDADYFATPLGKIKINHSLCLKAQSLDFVQTNNPAHQREHSLEVQLPFLQVILNDFELTPLVVGNCDMESISQLLELLWGGAETLIVISTDLSHFHNYQVANRLDRKTSQAIEQLQPDLISSENACGKAPLNGLLTLARKKQLTIDCLDLRNSADTAGSMDRVVGYGAYAVH</sequence>
<dbReference type="GO" id="GO:0051213">
    <property type="term" value="F:dioxygenase activity"/>
    <property type="evidence" value="ECO:0007669"/>
    <property type="project" value="UniProtKB-KW"/>
</dbReference>
<organism evidence="2">
    <name type="scientific">hydrothermal vent metagenome</name>
    <dbReference type="NCBI Taxonomy" id="652676"/>
    <lineage>
        <taxon>unclassified sequences</taxon>
        <taxon>metagenomes</taxon>
        <taxon>ecological metagenomes</taxon>
    </lineage>
</organism>
<evidence type="ECO:0000256" key="1">
    <source>
        <dbReference type="ARBA" id="ARBA00006315"/>
    </source>
</evidence>
<gene>
    <name evidence="2" type="ORF">MNBD_GAMMA09-1183</name>
</gene>
<dbReference type="PANTHER" id="PTHR11060:SF0">
    <property type="entry name" value="PROTEIN MEMO1"/>
    <property type="match status" value="1"/>
</dbReference>
<keyword evidence="2" id="KW-0560">Oxidoreductase</keyword>
<accession>A0A3B0Y332</accession>
<name>A0A3B0Y332_9ZZZZ</name>
<comment type="similarity">
    <text evidence="1">Belongs to the MEMO1 family.</text>
</comment>
<dbReference type="CDD" id="cd07361">
    <property type="entry name" value="MEMO_like"/>
    <property type="match status" value="1"/>
</dbReference>
<dbReference type="PANTHER" id="PTHR11060">
    <property type="entry name" value="PROTEIN MEMO1"/>
    <property type="match status" value="1"/>
</dbReference>
<dbReference type="AlphaFoldDB" id="A0A3B0Y332"/>
<dbReference type="EMBL" id="UOFI01000208">
    <property type="protein sequence ID" value="VAW70803.1"/>
    <property type="molecule type" value="Genomic_DNA"/>
</dbReference>
<dbReference type="NCBIfam" id="TIGR04336">
    <property type="entry name" value="AmmeMemoSam_B"/>
    <property type="match status" value="1"/>
</dbReference>
<dbReference type="HAMAP" id="MF_00055">
    <property type="entry name" value="MEMO1"/>
    <property type="match status" value="1"/>
</dbReference>
<keyword evidence="2" id="KW-0223">Dioxygenase</keyword>
<evidence type="ECO:0000313" key="2">
    <source>
        <dbReference type="EMBL" id="VAW70803.1"/>
    </source>
</evidence>
<dbReference type="Pfam" id="PF01875">
    <property type="entry name" value="Memo"/>
    <property type="match status" value="1"/>
</dbReference>
<reference evidence="2" key="1">
    <citation type="submission" date="2018-06" db="EMBL/GenBank/DDBJ databases">
        <authorList>
            <person name="Zhirakovskaya E."/>
        </authorList>
    </citation>
    <scope>NUCLEOTIDE SEQUENCE</scope>
</reference>